<evidence type="ECO:0000256" key="1">
    <source>
        <dbReference type="SAM" id="Phobius"/>
    </source>
</evidence>
<dbReference type="Proteomes" id="UP000092460">
    <property type="component" value="Unassembled WGS sequence"/>
</dbReference>
<sequence>MLWLTDISNDFYLLSPRKCMVIKVPVNITVSNVVVVALVSLGVAYVKKIIRSERLMSGDKLRRDCCPYCRFRKCRYFENPHVSCGFDLTVFISKNATQRYLDC</sequence>
<dbReference type="EnsemblMetazoa" id="GPPI026504-RA">
    <property type="protein sequence ID" value="GPPI026504-PA"/>
    <property type="gene ID" value="GPPI026504"/>
</dbReference>
<name>A0A1B0BDE3_9MUSC</name>
<evidence type="ECO:0000313" key="2">
    <source>
        <dbReference type="EnsemblMetazoa" id="GPPI026504-PA"/>
    </source>
</evidence>
<reference evidence="2" key="2">
    <citation type="submission" date="2020-05" db="UniProtKB">
        <authorList>
            <consortium name="EnsemblMetazoa"/>
        </authorList>
    </citation>
    <scope>IDENTIFICATION</scope>
    <source>
        <strain evidence="2">IAEA</strain>
    </source>
</reference>
<feature type="transmembrane region" description="Helical" evidence="1">
    <location>
        <begin position="20"/>
        <end position="46"/>
    </location>
</feature>
<dbReference type="VEuPathDB" id="VectorBase:GPPI026504"/>
<protein>
    <submittedName>
        <fullName evidence="2">Uncharacterized protein</fullName>
    </submittedName>
</protein>
<evidence type="ECO:0000313" key="3">
    <source>
        <dbReference type="Proteomes" id="UP000092460"/>
    </source>
</evidence>
<keyword evidence="1" id="KW-0472">Membrane</keyword>
<organism evidence="2 3">
    <name type="scientific">Glossina palpalis gambiensis</name>
    <dbReference type="NCBI Taxonomy" id="67801"/>
    <lineage>
        <taxon>Eukaryota</taxon>
        <taxon>Metazoa</taxon>
        <taxon>Ecdysozoa</taxon>
        <taxon>Arthropoda</taxon>
        <taxon>Hexapoda</taxon>
        <taxon>Insecta</taxon>
        <taxon>Pterygota</taxon>
        <taxon>Neoptera</taxon>
        <taxon>Endopterygota</taxon>
        <taxon>Diptera</taxon>
        <taxon>Brachycera</taxon>
        <taxon>Muscomorpha</taxon>
        <taxon>Hippoboscoidea</taxon>
        <taxon>Glossinidae</taxon>
        <taxon>Glossina</taxon>
    </lineage>
</organism>
<keyword evidence="1" id="KW-0812">Transmembrane</keyword>
<keyword evidence="3" id="KW-1185">Reference proteome</keyword>
<dbReference type="AlphaFoldDB" id="A0A1B0BDE3"/>
<dbReference type="EMBL" id="JXJN01012450">
    <property type="status" value="NOT_ANNOTATED_CDS"/>
    <property type="molecule type" value="Genomic_DNA"/>
</dbReference>
<proteinExistence type="predicted"/>
<accession>A0A1B0BDE3</accession>
<reference evidence="3" key="1">
    <citation type="submission" date="2015-01" db="EMBL/GenBank/DDBJ databases">
        <authorList>
            <person name="Aksoy S."/>
            <person name="Warren W."/>
            <person name="Wilson R.K."/>
        </authorList>
    </citation>
    <scope>NUCLEOTIDE SEQUENCE [LARGE SCALE GENOMIC DNA]</scope>
    <source>
        <strain evidence="3">IAEA</strain>
    </source>
</reference>
<keyword evidence="1" id="KW-1133">Transmembrane helix</keyword>